<comment type="catalytic activity">
    <reaction evidence="10">
        <text>3-hydroxypropanoate + NADP(+) = 3-oxopropanoate + NADPH + H(+)</text>
        <dbReference type="Rhea" id="RHEA:26438"/>
        <dbReference type="ChEBI" id="CHEBI:15378"/>
        <dbReference type="ChEBI" id="CHEBI:16510"/>
        <dbReference type="ChEBI" id="CHEBI:33190"/>
        <dbReference type="ChEBI" id="CHEBI:57783"/>
        <dbReference type="ChEBI" id="CHEBI:58349"/>
        <dbReference type="EC" id="1.1.1.298"/>
    </reaction>
</comment>
<dbReference type="EC" id="1.1.1.298" evidence="4"/>
<dbReference type="Pfam" id="PF00106">
    <property type="entry name" value="adh_short"/>
    <property type="match status" value="1"/>
</dbReference>
<evidence type="ECO:0000256" key="3">
    <source>
        <dbReference type="ARBA" id="ARBA00043812"/>
    </source>
</evidence>
<comment type="function">
    <text evidence="9">NADP-dependent dehydrogenase with broad substrate specificity acting on 3-hydroxy acids. Catalyzes the NADP-dependent oxidation of L-allo-threonine to L-2-amino-3-keto-butyrate, which is spontaneously decarboxylated into aminoacetone. Also acts on D-threonine, L-serine, D-serine, D-3-hydroxyisobutyrate, L-3-hydroxyisobutyrate, D-glycerate and L-glycerate. Able to catalyze the reduction of the malonic semialdehyde to 3-hydroxypropionic acid. YdfG is apparently supplementing RutE, the presumed malonic semialdehyde reductase involved in pyrimidine degradation since both are able to detoxify malonic semialdehyde.</text>
</comment>
<dbReference type="PRINTS" id="PR00080">
    <property type="entry name" value="SDRFAMILY"/>
</dbReference>
<protein>
    <recommendedName>
        <fullName evidence="6">NADP-dependent 3-hydroxy acid dehydrogenase YdfG</fullName>
        <ecNumber evidence="4">1.1.1.298</ecNumber>
        <ecNumber evidence="5">1.1.1.381</ecNumber>
    </recommendedName>
    <alternativeName>
        <fullName evidence="8">L-allo-threonine dehydrogenase</fullName>
    </alternativeName>
    <alternativeName>
        <fullName evidence="7">Malonic semialdehyde reductase</fullName>
    </alternativeName>
</protein>
<dbReference type="EMBL" id="CP060780">
    <property type="protein sequence ID" value="QNP43160.1"/>
    <property type="molecule type" value="Genomic_DNA"/>
</dbReference>
<evidence type="ECO:0000256" key="7">
    <source>
        <dbReference type="ARBA" id="ARBA00044271"/>
    </source>
</evidence>
<dbReference type="Proteomes" id="UP000516134">
    <property type="component" value="Chromosome"/>
</dbReference>
<evidence type="ECO:0000256" key="8">
    <source>
        <dbReference type="ARBA" id="ARBA00044349"/>
    </source>
</evidence>
<organism evidence="12 13">
    <name type="scientific">Sphingomonas daechungensis</name>
    <dbReference type="NCBI Taxonomy" id="1176646"/>
    <lineage>
        <taxon>Bacteria</taxon>
        <taxon>Pseudomonadati</taxon>
        <taxon>Pseudomonadota</taxon>
        <taxon>Alphaproteobacteria</taxon>
        <taxon>Sphingomonadales</taxon>
        <taxon>Sphingomonadaceae</taxon>
        <taxon>Sphingomonas</taxon>
    </lineage>
</organism>
<comment type="catalytic activity">
    <reaction evidence="3">
        <text>L-allo-threonine + NADP(+) = aminoacetone + CO2 + NADPH</text>
        <dbReference type="Rhea" id="RHEA:43524"/>
        <dbReference type="ChEBI" id="CHEBI:16526"/>
        <dbReference type="ChEBI" id="CHEBI:57783"/>
        <dbReference type="ChEBI" id="CHEBI:58320"/>
        <dbReference type="ChEBI" id="CHEBI:58349"/>
        <dbReference type="ChEBI" id="CHEBI:58585"/>
        <dbReference type="EC" id="1.1.1.381"/>
    </reaction>
</comment>
<dbReference type="PROSITE" id="PS00061">
    <property type="entry name" value="ADH_SHORT"/>
    <property type="match status" value="1"/>
</dbReference>
<dbReference type="PANTHER" id="PTHR43086:SF3">
    <property type="entry name" value="NADP-DEPENDENT 3-HYDROXY ACID DEHYDROGENASE YDFG"/>
    <property type="match status" value="1"/>
</dbReference>
<name>A0ABX6T0E4_9SPHN</name>
<gene>
    <name evidence="12" type="ORF">H9L15_14680</name>
</gene>
<evidence type="ECO:0000313" key="12">
    <source>
        <dbReference type="EMBL" id="QNP43160.1"/>
    </source>
</evidence>
<dbReference type="EC" id="1.1.1.381" evidence="5"/>
<accession>A0ABX6T0E4</accession>
<evidence type="ECO:0000256" key="4">
    <source>
        <dbReference type="ARBA" id="ARBA00044050"/>
    </source>
</evidence>
<dbReference type="CDD" id="cd05233">
    <property type="entry name" value="SDR_c"/>
    <property type="match status" value="1"/>
</dbReference>
<keyword evidence="13" id="KW-1185">Reference proteome</keyword>
<dbReference type="PIRSF" id="PIRSF000126">
    <property type="entry name" value="11-beta-HSD1"/>
    <property type="match status" value="1"/>
</dbReference>
<evidence type="ECO:0000256" key="9">
    <source>
        <dbReference type="ARBA" id="ARBA00045650"/>
    </source>
</evidence>
<evidence type="ECO:0000313" key="13">
    <source>
        <dbReference type="Proteomes" id="UP000516134"/>
    </source>
</evidence>
<evidence type="ECO:0000256" key="5">
    <source>
        <dbReference type="ARBA" id="ARBA00044059"/>
    </source>
</evidence>
<dbReference type="InterPro" id="IPR002347">
    <property type="entry name" value="SDR_fam"/>
</dbReference>
<evidence type="ECO:0000256" key="1">
    <source>
        <dbReference type="ARBA" id="ARBA00006484"/>
    </source>
</evidence>
<sequence length="263" mass="28115">MMAKPVALITGASSGLGSIYADRLARRGWDLLLAARNHERLATLATRLERETGSAVEPAVVDLSDLNGRRQLAQRLSEDSRIEMLVNNAGFGSTAPLKESDPEIMEQMIELNVSAVTMLANAAARAFAQRGRGAIINMASITAVAPTILNGVYGATKAYVLALSQSLHHELAPFDVKVQVVLPGATATEFWDASGSSVRALPASIVMRPEDVVDAALSGFDQGEFVTIPSLPDASEWEAFDAARTALLPNLSRSEPAERYRRG</sequence>
<evidence type="ECO:0000256" key="6">
    <source>
        <dbReference type="ARBA" id="ARBA00044065"/>
    </source>
</evidence>
<dbReference type="PANTHER" id="PTHR43086">
    <property type="entry name" value="VERY-LONG-CHAIN 3-OXOOACYL-COA REDUCTASE"/>
    <property type="match status" value="1"/>
</dbReference>
<evidence type="ECO:0000256" key="2">
    <source>
        <dbReference type="ARBA" id="ARBA00023002"/>
    </source>
</evidence>
<comment type="similarity">
    <text evidence="1 11">Belongs to the short-chain dehydrogenases/reductases (SDR) family.</text>
</comment>
<proteinExistence type="inferred from homology"/>
<dbReference type="InterPro" id="IPR036291">
    <property type="entry name" value="NAD(P)-bd_dom_sf"/>
</dbReference>
<dbReference type="SUPFAM" id="SSF51735">
    <property type="entry name" value="NAD(P)-binding Rossmann-fold domains"/>
    <property type="match status" value="1"/>
</dbReference>
<dbReference type="PRINTS" id="PR00081">
    <property type="entry name" value="GDHRDH"/>
</dbReference>
<evidence type="ECO:0000256" key="11">
    <source>
        <dbReference type="RuleBase" id="RU000363"/>
    </source>
</evidence>
<dbReference type="Gene3D" id="3.40.50.720">
    <property type="entry name" value="NAD(P)-binding Rossmann-like Domain"/>
    <property type="match status" value="1"/>
</dbReference>
<dbReference type="InterPro" id="IPR020904">
    <property type="entry name" value="Sc_DH/Rdtase_CS"/>
</dbReference>
<evidence type="ECO:0000256" key="10">
    <source>
        <dbReference type="ARBA" id="ARBA00047274"/>
    </source>
</evidence>
<keyword evidence="2" id="KW-0560">Oxidoreductase</keyword>
<reference evidence="12 13" key="1">
    <citation type="submission" date="2020-08" db="EMBL/GenBank/DDBJ databases">
        <title>Genome sequence of Sphingomonas daechungensis KACC 18115T.</title>
        <authorList>
            <person name="Hyun D.-W."/>
            <person name="Bae J.-W."/>
        </authorList>
    </citation>
    <scope>NUCLEOTIDE SEQUENCE [LARGE SCALE GENOMIC DNA]</scope>
    <source>
        <strain evidence="12 13">KACC 18115</strain>
    </source>
</reference>